<evidence type="ECO:0000313" key="1">
    <source>
        <dbReference type="EMBL" id="SET07960.1"/>
    </source>
</evidence>
<protein>
    <recommendedName>
        <fullName evidence="3">Butirosin biosynthesis protein H, N-terminal</fullName>
    </recommendedName>
</protein>
<keyword evidence="2" id="KW-1185">Reference proteome</keyword>
<reference evidence="1 2" key="1">
    <citation type="submission" date="2016-10" db="EMBL/GenBank/DDBJ databases">
        <authorList>
            <person name="de Groot N.N."/>
        </authorList>
    </citation>
    <scope>NUCLEOTIDE SEQUENCE [LARGE SCALE GENOMIC DNA]</scope>
    <source>
        <strain evidence="1 2">DSM 1801</strain>
    </source>
</reference>
<dbReference type="AlphaFoldDB" id="A0A1I0BMW4"/>
<proteinExistence type="predicted"/>
<dbReference type="Proteomes" id="UP000199800">
    <property type="component" value="Unassembled WGS sequence"/>
</dbReference>
<dbReference type="STRING" id="29364.SAMN04487772_10810"/>
<dbReference type="EMBL" id="FOHN01000008">
    <property type="protein sequence ID" value="SET07960.1"/>
    <property type="molecule type" value="Genomic_DNA"/>
</dbReference>
<accession>A0A1I0BMW4</accession>
<evidence type="ECO:0000313" key="2">
    <source>
        <dbReference type="Proteomes" id="UP000199800"/>
    </source>
</evidence>
<dbReference type="RefSeq" id="WP_092477491.1">
    <property type="nucleotide sequence ID" value="NZ_FOHN01000008.1"/>
</dbReference>
<name>A0A1I0BMW4_9FIRM</name>
<gene>
    <name evidence="1" type="ORF">SAMN04487772_10810</name>
</gene>
<evidence type="ECO:0008006" key="3">
    <source>
        <dbReference type="Google" id="ProtNLM"/>
    </source>
</evidence>
<organism evidence="1 2">
    <name type="scientific">[Clostridium] polysaccharolyticum</name>
    <dbReference type="NCBI Taxonomy" id="29364"/>
    <lineage>
        <taxon>Bacteria</taxon>
        <taxon>Bacillati</taxon>
        <taxon>Bacillota</taxon>
        <taxon>Clostridia</taxon>
        <taxon>Lachnospirales</taxon>
        <taxon>Lachnospiraceae</taxon>
    </lineage>
</organism>
<dbReference type="OrthoDB" id="102731at186803"/>
<sequence length="539" mass="63011">MEYVAKYDGIDKYWRDDYFFCEDKILANVAEMFGCRYNLMFAGAFNFGYNKGRNPGVGKNIVVRYFEQDKLLEKYYGIQLKKYDKAYGAENFLERCKEELRKGKPASVGLTKEGIWEEKPGEGVLEHLAFFLIQISDDVITVIDPHELGIRRKISKETFVNSYLWGVTFEYDQTKTVQEIDIKEFVAYVLDNYHNAVLSEAGCVDEGIVFPALGSGIDFFAHRRVESPYEELLQLAEEVKSMDLQKEVEGLESVLFVPFYYGLLYTYRSRLVFTKALREVQEIMDTEIFESVIQRLIVVSSKWNYLRMVFTSAYHNEQMTQQVKDNVSSVIKEIAEHEKKVLEEFQYIYDTWNEQKKEAGLEPYFNTYLFEYENAKKESNAVYEWYYYKQKTEEKMLPKGNFTLPKPNEKGDSIVCLGQVIQFEDEIAETGYKEFCIYGTVLYNEMVYDYMDILYTDGSKETVLIGFDGLIKNEYSLCSPGRTVWKGNVVKRNGEEDPDTRKKAVIYEKRYLVHEGKKVQGFKLPNNPFINIVKVLFAK</sequence>